<name>A0A833W945_PHYIN</name>
<dbReference type="Proteomes" id="UP000602510">
    <property type="component" value="Unassembled WGS sequence"/>
</dbReference>
<dbReference type="AlphaFoldDB" id="A0A833W945"/>
<evidence type="ECO:0000313" key="2">
    <source>
        <dbReference type="EMBL" id="KAF4142795.1"/>
    </source>
</evidence>
<dbReference type="EMBL" id="WSZM01000002">
    <property type="protein sequence ID" value="KAF4047434.1"/>
    <property type="molecule type" value="Genomic_DNA"/>
</dbReference>
<comment type="caution">
    <text evidence="1">The sequence shown here is derived from an EMBL/GenBank/DDBJ whole genome shotgun (WGS) entry which is preliminary data.</text>
</comment>
<evidence type="ECO:0000313" key="1">
    <source>
        <dbReference type="EMBL" id="KAF4047434.1"/>
    </source>
</evidence>
<keyword evidence="3" id="KW-1185">Reference proteome</keyword>
<protein>
    <submittedName>
        <fullName evidence="1">Uncharacterized protein</fullName>
    </submittedName>
</protein>
<evidence type="ECO:0000313" key="3">
    <source>
        <dbReference type="Proteomes" id="UP000602510"/>
    </source>
</evidence>
<reference evidence="1" key="1">
    <citation type="submission" date="2020-04" db="EMBL/GenBank/DDBJ databases">
        <title>Hybrid Assembly of Korean Phytophthora infestans isolates.</title>
        <authorList>
            <person name="Prokchorchik M."/>
            <person name="Lee Y."/>
            <person name="Seo J."/>
            <person name="Cho J.-H."/>
            <person name="Park Y.-E."/>
            <person name="Jang D.-C."/>
            <person name="Im J.-S."/>
            <person name="Choi J.-G."/>
            <person name="Park H.-J."/>
            <person name="Lee G.-B."/>
            <person name="Lee Y.-G."/>
            <person name="Hong S.-Y."/>
            <person name="Cho K."/>
            <person name="Sohn K.H."/>
        </authorList>
    </citation>
    <scope>NUCLEOTIDE SEQUENCE</scope>
    <source>
        <strain evidence="1">KR_1_A1</strain>
        <strain evidence="2">KR_2_A2</strain>
    </source>
</reference>
<dbReference type="EMBL" id="JAACNO010001149">
    <property type="protein sequence ID" value="KAF4142795.1"/>
    <property type="molecule type" value="Genomic_DNA"/>
</dbReference>
<organism evidence="1 3">
    <name type="scientific">Phytophthora infestans</name>
    <name type="common">Potato late blight agent</name>
    <name type="synonym">Botrytis infestans</name>
    <dbReference type="NCBI Taxonomy" id="4787"/>
    <lineage>
        <taxon>Eukaryota</taxon>
        <taxon>Sar</taxon>
        <taxon>Stramenopiles</taxon>
        <taxon>Oomycota</taxon>
        <taxon>Peronosporomycetes</taxon>
        <taxon>Peronosporales</taxon>
        <taxon>Peronosporaceae</taxon>
        <taxon>Phytophthora</taxon>
    </lineage>
</organism>
<sequence length="115" mass="12504">MSLPLTFWPGVLDPSQAVVRAAPPSPQTASWLYVPAPSRAAVDVQMTIRLLCFSLADRDRAPVELGTTVIPRRLSPLTCALGRVVVGGRRKTLAAPANQSYPVVSMFYMKHMPSQ</sequence>
<proteinExistence type="predicted"/>
<gene>
    <name evidence="1" type="ORF">GN244_ATG00139</name>
    <name evidence="2" type="ORF">GN958_ATG08023</name>
</gene>
<accession>A0A833W945</accession>
<dbReference type="Proteomes" id="UP000704712">
    <property type="component" value="Unassembled WGS sequence"/>
</dbReference>